<reference evidence="1" key="1">
    <citation type="journal article" date="2014" name="Int. J. Syst. Evol. Microbiol.">
        <title>Complete genome sequence of Corynebacterium casei LMG S-19264T (=DSM 44701T), isolated from a smear-ripened cheese.</title>
        <authorList>
            <consortium name="US DOE Joint Genome Institute (JGI-PGF)"/>
            <person name="Walter F."/>
            <person name="Albersmeier A."/>
            <person name="Kalinowski J."/>
            <person name="Ruckert C."/>
        </authorList>
    </citation>
    <scope>NUCLEOTIDE SEQUENCE</scope>
    <source>
        <strain evidence="1">KCTC 42731</strain>
    </source>
</reference>
<evidence type="ECO:0000313" key="1">
    <source>
        <dbReference type="EMBL" id="GHG08153.1"/>
    </source>
</evidence>
<organism evidence="1 2">
    <name type="scientific">Thalassotalea marina</name>
    <dbReference type="NCBI Taxonomy" id="1673741"/>
    <lineage>
        <taxon>Bacteria</taxon>
        <taxon>Pseudomonadati</taxon>
        <taxon>Pseudomonadota</taxon>
        <taxon>Gammaproteobacteria</taxon>
        <taxon>Alteromonadales</taxon>
        <taxon>Colwelliaceae</taxon>
        <taxon>Thalassotalea</taxon>
    </lineage>
</organism>
<proteinExistence type="predicted"/>
<gene>
    <name evidence="1" type="ORF">GCM10017161_42400</name>
</gene>
<dbReference type="AlphaFoldDB" id="A0A919EPY7"/>
<comment type="caution">
    <text evidence="1">The sequence shown here is derived from an EMBL/GenBank/DDBJ whole genome shotgun (WGS) entry which is preliminary data.</text>
</comment>
<accession>A0A919EPY7</accession>
<protein>
    <submittedName>
        <fullName evidence="1">Uncharacterized protein</fullName>
    </submittedName>
</protein>
<dbReference type="Proteomes" id="UP000623842">
    <property type="component" value="Unassembled WGS sequence"/>
</dbReference>
<dbReference type="EMBL" id="BNCK01000017">
    <property type="protein sequence ID" value="GHG08153.1"/>
    <property type="molecule type" value="Genomic_DNA"/>
</dbReference>
<reference evidence="1" key="2">
    <citation type="submission" date="2020-09" db="EMBL/GenBank/DDBJ databases">
        <authorList>
            <person name="Sun Q."/>
            <person name="Kim S."/>
        </authorList>
    </citation>
    <scope>NUCLEOTIDE SEQUENCE</scope>
    <source>
        <strain evidence="1">KCTC 42731</strain>
    </source>
</reference>
<keyword evidence="2" id="KW-1185">Reference proteome</keyword>
<name>A0A919EPY7_9GAMM</name>
<evidence type="ECO:0000313" key="2">
    <source>
        <dbReference type="Proteomes" id="UP000623842"/>
    </source>
</evidence>
<sequence length="86" mass="10026">MLILGYLIDISRERKLVKEVEVITTLGSPWWVDKFVLWQPVKRVLKIALLGTCTKGCKFKMLSFYKSERASTSRLESFVQKIKAKF</sequence>